<evidence type="ECO:0000313" key="2">
    <source>
        <dbReference type="Proteomes" id="UP001176961"/>
    </source>
</evidence>
<comment type="caution">
    <text evidence="1">The sequence shown here is derived from an EMBL/GenBank/DDBJ whole genome shotgun (WGS) entry which is preliminary data.</text>
</comment>
<sequence>MRLLLTLLLLSISAVTCDIIFPLDTHTGMCQEMCPYFKKKSPNKKIADKEINQECKKGQKELKKSCAIMNKLSKEDKRNMMKVNIFFL</sequence>
<evidence type="ECO:0000313" key="1">
    <source>
        <dbReference type="EMBL" id="CAJ0607606.1"/>
    </source>
</evidence>
<reference evidence="1" key="1">
    <citation type="submission" date="2023-07" db="EMBL/GenBank/DDBJ databases">
        <authorList>
            <consortium name="CYATHOMIX"/>
        </authorList>
    </citation>
    <scope>NUCLEOTIDE SEQUENCE</scope>
    <source>
        <strain evidence="1">N/A</strain>
    </source>
</reference>
<dbReference type="Proteomes" id="UP001176961">
    <property type="component" value="Unassembled WGS sequence"/>
</dbReference>
<organism evidence="1 2">
    <name type="scientific">Cylicocyclus nassatus</name>
    <name type="common">Nematode worm</name>
    <dbReference type="NCBI Taxonomy" id="53992"/>
    <lineage>
        <taxon>Eukaryota</taxon>
        <taxon>Metazoa</taxon>
        <taxon>Ecdysozoa</taxon>
        <taxon>Nematoda</taxon>
        <taxon>Chromadorea</taxon>
        <taxon>Rhabditida</taxon>
        <taxon>Rhabditina</taxon>
        <taxon>Rhabditomorpha</taxon>
        <taxon>Strongyloidea</taxon>
        <taxon>Strongylidae</taxon>
        <taxon>Cylicocyclus</taxon>
    </lineage>
</organism>
<name>A0AA36HBA1_CYLNA</name>
<gene>
    <name evidence="1" type="ORF">CYNAS_LOCUS19589</name>
</gene>
<dbReference type="EMBL" id="CATQJL010000316">
    <property type="protein sequence ID" value="CAJ0607606.1"/>
    <property type="molecule type" value="Genomic_DNA"/>
</dbReference>
<keyword evidence="2" id="KW-1185">Reference proteome</keyword>
<accession>A0AA36HBA1</accession>
<dbReference type="AlphaFoldDB" id="A0AA36HBA1"/>
<proteinExistence type="predicted"/>
<protein>
    <submittedName>
        <fullName evidence="1">Uncharacterized protein</fullName>
    </submittedName>
</protein>